<proteinExistence type="predicted"/>
<sequence length="56" mass="6249">MCTTKPHSNEKLLCTQKNIEIEAGVYISTLVKLILIGQRTGPTLCFNQQPIYGLLD</sequence>
<accession>A0A0B7BTH6</accession>
<protein>
    <submittedName>
        <fullName evidence="1">Uncharacterized protein</fullName>
    </submittedName>
</protein>
<gene>
    <name evidence="1" type="primary">ORF212283</name>
</gene>
<reference evidence="1" key="1">
    <citation type="submission" date="2014-12" db="EMBL/GenBank/DDBJ databases">
        <title>Insight into the proteome of Arion vulgaris.</title>
        <authorList>
            <person name="Aradska J."/>
            <person name="Bulat T."/>
            <person name="Smidak R."/>
            <person name="Sarate P."/>
            <person name="Gangsoo J."/>
            <person name="Sialana F."/>
            <person name="Bilban M."/>
            <person name="Lubec G."/>
        </authorList>
    </citation>
    <scope>NUCLEOTIDE SEQUENCE</scope>
    <source>
        <tissue evidence="1">Skin</tissue>
    </source>
</reference>
<dbReference type="EMBL" id="HACG01049629">
    <property type="protein sequence ID" value="CEK96494.1"/>
    <property type="molecule type" value="Transcribed_RNA"/>
</dbReference>
<evidence type="ECO:0000313" key="1">
    <source>
        <dbReference type="EMBL" id="CEK96494.1"/>
    </source>
</evidence>
<dbReference type="AlphaFoldDB" id="A0A0B7BTH6"/>
<name>A0A0B7BTH6_9EUPU</name>
<organism evidence="1">
    <name type="scientific">Arion vulgaris</name>
    <dbReference type="NCBI Taxonomy" id="1028688"/>
    <lineage>
        <taxon>Eukaryota</taxon>
        <taxon>Metazoa</taxon>
        <taxon>Spiralia</taxon>
        <taxon>Lophotrochozoa</taxon>
        <taxon>Mollusca</taxon>
        <taxon>Gastropoda</taxon>
        <taxon>Heterobranchia</taxon>
        <taxon>Euthyneura</taxon>
        <taxon>Panpulmonata</taxon>
        <taxon>Eupulmonata</taxon>
        <taxon>Stylommatophora</taxon>
        <taxon>Helicina</taxon>
        <taxon>Arionoidea</taxon>
        <taxon>Arionidae</taxon>
        <taxon>Arion</taxon>
    </lineage>
</organism>